<dbReference type="PROSITE" id="PS50103">
    <property type="entry name" value="ZF_C3H1"/>
    <property type="match status" value="1"/>
</dbReference>
<dbReference type="InterPro" id="IPR036855">
    <property type="entry name" value="Znf_CCCH_sf"/>
</dbReference>
<evidence type="ECO:0000256" key="3">
    <source>
        <dbReference type="ARBA" id="ARBA00022833"/>
    </source>
</evidence>
<evidence type="ECO:0000313" key="8">
    <source>
        <dbReference type="EMBL" id="CAA7408127.1"/>
    </source>
</evidence>
<evidence type="ECO:0000259" key="7">
    <source>
        <dbReference type="PROSITE" id="PS50174"/>
    </source>
</evidence>
<dbReference type="Pfam" id="PF01585">
    <property type="entry name" value="G-patch"/>
    <property type="match status" value="1"/>
</dbReference>
<sequence length="507" mass="56362">MEEGDGAGQEGPIEQQLELQLDEQRETLIALDEALASDPSNAELLSVREELIASIRDAEDGLLHLKRSRLLRVVDEIAFAQGSESLFEDPKSDPLDPTEDVTRSRESEFFSVGSKCRFRYSDGRWYNGYLVGLEGPSSARISFLNPTSEKMLMCKFFLQQRCHFGSNCRMSHGLEVPISSLKHHRPTAWQQSLVGSSIWAASGGRSAIWKEAELESWDDKLRLAHVVFRDGSSDKLGVESLSLSPYAQMTDEDEDESSSEASSSSEEDEDSEGGTVHRGVGFLAASNMQRGVQTETAIFAKWEHHTRGIASKMMVSMGYREGMGLGVSGQGMVDPIPVRVLPPKQSLDHAMKSKLVEESGGTRSKKRSRGGKREREKKQAAIARANNDKEQPESDVFSFINEQLAGSSATNGSANKQRPSPVEETGSGKREDRRSLVAHNEKVKELRSRVERLEEMISRNRRDKGVFEAASRKLDETRRALVDAEAAHASASNAIVSKEKEKRWLRF</sequence>
<evidence type="ECO:0000256" key="2">
    <source>
        <dbReference type="ARBA" id="ARBA00022771"/>
    </source>
</evidence>
<feature type="region of interest" description="Disordered" evidence="5">
    <location>
        <begin position="343"/>
        <end position="394"/>
    </location>
</feature>
<dbReference type="Gene3D" id="2.30.30.1190">
    <property type="match status" value="1"/>
</dbReference>
<feature type="compositionally biased region" description="Basic and acidic residues" evidence="5">
    <location>
        <begin position="346"/>
        <end position="357"/>
    </location>
</feature>
<keyword evidence="9" id="KW-1185">Reference proteome</keyword>
<feature type="domain" description="C3H1-type" evidence="6">
    <location>
        <begin position="148"/>
        <end position="175"/>
    </location>
</feature>
<feature type="compositionally biased region" description="Basic and acidic residues" evidence="5">
    <location>
        <begin position="426"/>
        <end position="440"/>
    </location>
</feature>
<organism evidence="8 9">
    <name type="scientific">Spirodela intermedia</name>
    <name type="common">Intermediate duckweed</name>
    <dbReference type="NCBI Taxonomy" id="51605"/>
    <lineage>
        <taxon>Eukaryota</taxon>
        <taxon>Viridiplantae</taxon>
        <taxon>Streptophyta</taxon>
        <taxon>Embryophyta</taxon>
        <taxon>Tracheophyta</taxon>
        <taxon>Spermatophyta</taxon>
        <taxon>Magnoliopsida</taxon>
        <taxon>Liliopsida</taxon>
        <taxon>Araceae</taxon>
        <taxon>Lemnoideae</taxon>
        <taxon>Spirodela</taxon>
    </lineage>
</organism>
<gene>
    <name evidence="8" type="ORF">SI8410_14018805</name>
</gene>
<dbReference type="PANTHER" id="PTHR47650:SF2">
    <property type="entry name" value="ZINC FINGER CCCH DOMAIN-CONTAINING PROTEIN 22"/>
    <property type="match status" value="1"/>
</dbReference>
<dbReference type="SMART" id="SM00443">
    <property type="entry name" value="G_patch"/>
    <property type="match status" value="1"/>
</dbReference>
<keyword evidence="1 4" id="KW-0479">Metal-binding</keyword>
<proteinExistence type="predicted"/>
<dbReference type="InterPro" id="IPR000571">
    <property type="entry name" value="Znf_CCCH"/>
</dbReference>
<dbReference type="AlphaFoldDB" id="A0A7I8LDN4"/>
<reference evidence="8" key="1">
    <citation type="submission" date="2020-02" db="EMBL/GenBank/DDBJ databases">
        <authorList>
            <person name="Scholz U."/>
            <person name="Mascher M."/>
            <person name="Fiebig A."/>
        </authorList>
    </citation>
    <scope>NUCLEOTIDE SEQUENCE</scope>
</reference>
<feature type="zinc finger region" description="C3H1-type" evidence="4">
    <location>
        <begin position="148"/>
        <end position="175"/>
    </location>
</feature>
<dbReference type="PANTHER" id="PTHR47650">
    <property type="entry name" value="ZINC FINGER CCCH DOMAIN-CONTAINING PROTEIN 22"/>
    <property type="match status" value="1"/>
</dbReference>
<evidence type="ECO:0000256" key="5">
    <source>
        <dbReference type="SAM" id="MobiDB-lite"/>
    </source>
</evidence>
<dbReference type="InterPro" id="IPR000467">
    <property type="entry name" value="G_patch_dom"/>
</dbReference>
<dbReference type="Proteomes" id="UP000663760">
    <property type="component" value="Chromosome 14"/>
</dbReference>
<evidence type="ECO:0000256" key="4">
    <source>
        <dbReference type="PROSITE-ProRule" id="PRU00723"/>
    </source>
</evidence>
<name>A0A7I8LDN4_SPIIN</name>
<dbReference type="SMART" id="SM00356">
    <property type="entry name" value="ZnF_C3H1"/>
    <property type="match status" value="1"/>
</dbReference>
<keyword evidence="3 4" id="KW-0862">Zinc</keyword>
<dbReference type="SUPFAM" id="SSF90229">
    <property type="entry name" value="CCCH zinc finger"/>
    <property type="match status" value="1"/>
</dbReference>
<dbReference type="OrthoDB" id="4822at2759"/>
<feature type="region of interest" description="Disordered" evidence="5">
    <location>
        <begin position="406"/>
        <end position="440"/>
    </location>
</feature>
<feature type="compositionally biased region" description="Polar residues" evidence="5">
    <location>
        <begin position="406"/>
        <end position="418"/>
    </location>
</feature>
<dbReference type="PROSITE" id="PS50174">
    <property type="entry name" value="G_PATCH"/>
    <property type="match status" value="1"/>
</dbReference>
<evidence type="ECO:0000259" key="6">
    <source>
        <dbReference type="PROSITE" id="PS50103"/>
    </source>
</evidence>
<feature type="region of interest" description="Disordered" evidence="5">
    <location>
        <begin position="245"/>
        <end position="277"/>
    </location>
</feature>
<keyword evidence="2 4" id="KW-0863">Zinc-finger</keyword>
<evidence type="ECO:0000313" key="9">
    <source>
        <dbReference type="Proteomes" id="UP000663760"/>
    </source>
</evidence>
<accession>A0A7I8LDN4</accession>
<evidence type="ECO:0000256" key="1">
    <source>
        <dbReference type="ARBA" id="ARBA00022723"/>
    </source>
</evidence>
<feature type="domain" description="G-patch" evidence="7">
    <location>
        <begin position="306"/>
        <end position="352"/>
    </location>
</feature>
<dbReference type="GO" id="GO:0008270">
    <property type="term" value="F:zinc ion binding"/>
    <property type="evidence" value="ECO:0007669"/>
    <property type="project" value="UniProtKB-KW"/>
</dbReference>
<protein>
    <submittedName>
        <fullName evidence="8">Uncharacterized protein</fullName>
    </submittedName>
</protein>
<dbReference type="EMBL" id="LR746277">
    <property type="protein sequence ID" value="CAA7408127.1"/>
    <property type="molecule type" value="Genomic_DNA"/>
</dbReference>
<dbReference type="GO" id="GO:0003676">
    <property type="term" value="F:nucleic acid binding"/>
    <property type="evidence" value="ECO:0007669"/>
    <property type="project" value="InterPro"/>
</dbReference>